<keyword evidence="3" id="KW-1185">Reference proteome</keyword>
<feature type="compositionally biased region" description="Low complexity" evidence="1">
    <location>
        <begin position="648"/>
        <end position="659"/>
    </location>
</feature>
<feature type="region of interest" description="Disordered" evidence="1">
    <location>
        <begin position="515"/>
        <end position="716"/>
    </location>
</feature>
<feature type="compositionally biased region" description="Basic and acidic residues" evidence="1">
    <location>
        <begin position="634"/>
        <end position="644"/>
    </location>
</feature>
<accession>A0A2G9SHI3</accession>
<feature type="compositionally biased region" description="Basic and acidic residues" evidence="1">
    <location>
        <begin position="398"/>
        <end position="419"/>
    </location>
</feature>
<feature type="compositionally biased region" description="Polar residues" evidence="1">
    <location>
        <begin position="590"/>
        <end position="604"/>
    </location>
</feature>
<feature type="compositionally biased region" description="Polar residues" evidence="1">
    <location>
        <begin position="306"/>
        <end position="322"/>
    </location>
</feature>
<name>A0A2G9SHI3_AQUCT</name>
<feature type="region of interest" description="Disordered" evidence="1">
    <location>
        <begin position="288"/>
        <end position="439"/>
    </location>
</feature>
<feature type="region of interest" description="Disordered" evidence="1">
    <location>
        <begin position="458"/>
        <end position="481"/>
    </location>
</feature>
<organism evidence="2 3">
    <name type="scientific">Aquarana catesbeiana</name>
    <name type="common">American bullfrog</name>
    <name type="synonym">Rana catesbeiana</name>
    <dbReference type="NCBI Taxonomy" id="8400"/>
    <lineage>
        <taxon>Eukaryota</taxon>
        <taxon>Metazoa</taxon>
        <taxon>Chordata</taxon>
        <taxon>Craniata</taxon>
        <taxon>Vertebrata</taxon>
        <taxon>Euteleostomi</taxon>
        <taxon>Amphibia</taxon>
        <taxon>Batrachia</taxon>
        <taxon>Anura</taxon>
        <taxon>Neobatrachia</taxon>
        <taxon>Ranoidea</taxon>
        <taxon>Ranidae</taxon>
        <taxon>Aquarana</taxon>
    </lineage>
</organism>
<feature type="compositionally biased region" description="Polar residues" evidence="1">
    <location>
        <begin position="347"/>
        <end position="358"/>
    </location>
</feature>
<feature type="region of interest" description="Disordered" evidence="1">
    <location>
        <begin position="191"/>
        <end position="218"/>
    </location>
</feature>
<feature type="compositionally biased region" description="Polar residues" evidence="1">
    <location>
        <begin position="458"/>
        <end position="472"/>
    </location>
</feature>
<sequence length="716" mass="79393">MTSVQTKKGGKDEDRQTILKQMKVRTKLKMDKSWINQGSEDEKDDVTSPISPQLKALEGRKLLWSPTPESGPDRNSGIFTAKEIITSSSSPPVQRFSYSSTENNTTPSTTSKPSPPPSTTGSKPPTSYIIRGQPVNAVSQVKNPTFFNGYQKSQIQARTTSLPRVPTATGYKMSTEEYKKLAPYNIKSKSADLSDDETTFTQQEQVKRTEQASSVLRNTTSKDRSYVISAAKRHSGVVTQDSGTPFLAKRVDIQDEEIGTTRKSQTLPKNLSSYLAEDTSRYENNWAETQTKQTSTQPSPARVTERASSPMLTSYSMTSSSPVKPEAGKITVVREESRNENKDASKLSAQKESTTTVHTRTERVPERSSSPRLTSYSMISSVDGRSSPVKPEAGKITVVRDESRNESKDASKPPTEKESSTTTHTTRTERVEAREQKDVPKSLLSYLYEDASRFENNWKANQNTQPTLQTSPARVEVKDKKDESLAKSLDSYLFEDASRFENTWKEMQALQPAFQTTPARALDRSESPKLTSWNTETRSSTIKPEPGKITVLRPESDNLTPKPTENRTSTRTGTTTVDSGNIIPDIPKLQSCSDNTETRSSTVQAGPGKITLLREERELPKVTTQASSTTRTVETTHESNKDSPDIPTLTSSTFSRTLTENSPIMQAGPGKITIIREDSSPPKPVPRTETKPKDTSNNKPIDLISWNDLENNYDNG</sequence>
<gene>
    <name evidence="2" type="ORF">AB205_0083030</name>
</gene>
<dbReference type="Proteomes" id="UP000228934">
    <property type="component" value="Unassembled WGS sequence"/>
</dbReference>
<evidence type="ECO:0000256" key="1">
    <source>
        <dbReference type="SAM" id="MobiDB-lite"/>
    </source>
</evidence>
<evidence type="ECO:0000313" key="3">
    <source>
        <dbReference type="Proteomes" id="UP000228934"/>
    </source>
</evidence>
<dbReference type="PANTHER" id="PTHR15468">
    <property type="entry name" value="ZNF185"/>
    <property type="match status" value="1"/>
</dbReference>
<feature type="compositionally biased region" description="Basic and acidic residues" evidence="1">
    <location>
        <begin position="674"/>
        <end position="696"/>
    </location>
</feature>
<feature type="region of interest" description="Disordered" evidence="1">
    <location>
        <begin position="29"/>
        <end position="132"/>
    </location>
</feature>
<dbReference type="PANTHER" id="PTHR15468:SF2">
    <property type="entry name" value="ZINC FINGER PROTEIN 185"/>
    <property type="match status" value="1"/>
</dbReference>
<feature type="compositionally biased region" description="Low complexity" evidence="1">
    <location>
        <begin position="99"/>
        <end position="112"/>
    </location>
</feature>
<feature type="compositionally biased region" description="Low complexity" evidence="1">
    <location>
        <begin position="566"/>
        <end position="576"/>
    </location>
</feature>
<reference evidence="3" key="1">
    <citation type="journal article" date="2017" name="Nat. Commun.">
        <title>The North American bullfrog draft genome provides insight into hormonal regulation of long noncoding RNA.</title>
        <authorList>
            <person name="Hammond S.A."/>
            <person name="Warren R.L."/>
            <person name="Vandervalk B.P."/>
            <person name="Kucuk E."/>
            <person name="Khan H."/>
            <person name="Gibb E.A."/>
            <person name="Pandoh P."/>
            <person name="Kirk H."/>
            <person name="Zhao Y."/>
            <person name="Jones M."/>
            <person name="Mungall A.J."/>
            <person name="Coope R."/>
            <person name="Pleasance S."/>
            <person name="Moore R.A."/>
            <person name="Holt R.A."/>
            <person name="Round J.M."/>
            <person name="Ohora S."/>
            <person name="Walle B.V."/>
            <person name="Veldhoen N."/>
            <person name="Helbing C.C."/>
            <person name="Birol I."/>
        </authorList>
    </citation>
    <scope>NUCLEOTIDE SEQUENCE [LARGE SCALE GENOMIC DNA]</scope>
</reference>
<dbReference type="InterPro" id="IPR052621">
    <property type="entry name" value="Cell_Prolif/Cornif_Regul"/>
</dbReference>
<feature type="compositionally biased region" description="Polar residues" evidence="1">
    <location>
        <begin position="622"/>
        <end position="633"/>
    </location>
</feature>
<feature type="compositionally biased region" description="Polar residues" evidence="1">
    <location>
        <begin position="528"/>
        <end position="542"/>
    </location>
</feature>
<feature type="compositionally biased region" description="Low complexity" evidence="1">
    <location>
        <begin position="289"/>
        <end position="300"/>
    </location>
</feature>
<dbReference type="EMBL" id="KV924892">
    <property type="protein sequence ID" value="PIO39600.1"/>
    <property type="molecule type" value="Genomic_DNA"/>
</dbReference>
<dbReference type="AlphaFoldDB" id="A0A2G9SHI3"/>
<evidence type="ECO:0000313" key="2">
    <source>
        <dbReference type="EMBL" id="PIO39600.1"/>
    </source>
</evidence>
<protein>
    <submittedName>
        <fullName evidence="2">Uncharacterized protein</fullName>
    </submittedName>
</protein>
<feature type="non-terminal residue" evidence="2">
    <location>
        <position position="716"/>
    </location>
</feature>
<feature type="compositionally biased region" description="Polar residues" evidence="1">
    <location>
        <begin position="85"/>
        <end position="98"/>
    </location>
</feature>
<feature type="compositionally biased region" description="Polar residues" evidence="1">
    <location>
        <begin position="367"/>
        <end position="384"/>
    </location>
</feature>
<proteinExistence type="predicted"/>
<feature type="compositionally biased region" description="Basic and acidic residues" evidence="1">
    <location>
        <begin position="426"/>
        <end position="439"/>
    </location>
</feature>
<dbReference type="OrthoDB" id="8909291at2759"/>
<feature type="compositionally biased region" description="Basic and acidic residues" evidence="1">
    <location>
        <begin position="332"/>
        <end position="345"/>
    </location>
</feature>